<dbReference type="VEuPathDB" id="VectorBase:RSAN_040226"/>
<dbReference type="InterPro" id="IPR013087">
    <property type="entry name" value="Znf_C2H2_type"/>
</dbReference>
<name>A0A9D4SPH9_RHISA</name>
<dbReference type="InterPro" id="IPR036236">
    <property type="entry name" value="Znf_C2H2_sf"/>
</dbReference>
<evidence type="ECO:0000256" key="5">
    <source>
        <dbReference type="ARBA" id="ARBA00022737"/>
    </source>
</evidence>
<dbReference type="GO" id="GO:0006357">
    <property type="term" value="P:regulation of transcription by RNA polymerase II"/>
    <property type="evidence" value="ECO:0007669"/>
    <property type="project" value="TreeGrafter"/>
</dbReference>
<evidence type="ECO:0000256" key="8">
    <source>
        <dbReference type="ARBA" id="ARBA00023015"/>
    </source>
</evidence>
<organism evidence="15 16">
    <name type="scientific">Rhipicephalus sanguineus</name>
    <name type="common">Brown dog tick</name>
    <name type="synonym">Ixodes sanguineus</name>
    <dbReference type="NCBI Taxonomy" id="34632"/>
    <lineage>
        <taxon>Eukaryota</taxon>
        <taxon>Metazoa</taxon>
        <taxon>Ecdysozoa</taxon>
        <taxon>Arthropoda</taxon>
        <taxon>Chelicerata</taxon>
        <taxon>Arachnida</taxon>
        <taxon>Acari</taxon>
        <taxon>Parasitiformes</taxon>
        <taxon>Ixodida</taxon>
        <taxon>Ixodoidea</taxon>
        <taxon>Ixodidae</taxon>
        <taxon>Rhipicephalinae</taxon>
        <taxon>Rhipicephalus</taxon>
        <taxon>Rhipicephalus</taxon>
    </lineage>
</organism>
<evidence type="ECO:0000259" key="14">
    <source>
        <dbReference type="PROSITE" id="PS50157"/>
    </source>
</evidence>
<evidence type="ECO:0000256" key="9">
    <source>
        <dbReference type="ARBA" id="ARBA00023125"/>
    </source>
</evidence>
<comment type="subcellular location">
    <subcellularLocation>
        <location evidence="2">Nucleus</location>
    </subcellularLocation>
</comment>
<feature type="region of interest" description="Disordered" evidence="13">
    <location>
        <begin position="308"/>
        <end position="351"/>
    </location>
</feature>
<feature type="domain" description="C2H2-type" evidence="14">
    <location>
        <begin position="809"/>
        <end position="837"/>
    </location>
</feature>
<dbReference type="Gene3D" id="3.30.160.60">
    <property type="entry name" value="Classic Zinc Finger"/>
    <property type="match status" value="4"/>
</dbReference>
<feature type="domain" description="C2H2-type" evidence="14">
    <location>
        <begin position="998"/>
        <end position="1026"/>
    </location>
</feature>
<dbReference type="AlphaFoldDB" id="A0A9D4SPH9"/>
<keyword evidence="5" id="KW-0677">Repeat</keyword>
<evidence type="ECO:0000313" key="16">
    <source>
        <dbReference type="Proteomes" id="UP000821837"/>
    </source>
</evidence>
<dbReference type="SUPFAM" id="SSF57667">
    <property type="entry name" value="beta-beta-alpha zinc fingers"/>
    <property type="match status" value="3"/>
</dbReference>
<dbReference type="Pfam" id="PF00096">
    <property type="entry name" value="zf-C2H2"/>
    <property type="match status" value="3"/>
</dbReference>
<dbReference type="Pfam" id="PF21788">
    <property type="entry name" value="TNP-like_GBD"/>
    <property type="match status" value="1"/>
</dbReference>
<dbReference type="PANTHER" id="PTHR24390">
    <property type="entry name" value="ZINC FINGER PROTEIN"/>
    <property type="match status" value="1"/>
</dbReference>
<evidence type="ECO:0000256" key="3">
    <source>
        <dbReference type="ARBA" id="ARBA00006991"/>
    </source>
</evidence>
<dbReference type="PROSITE" id="PS50157">
    <property type="entry name" value="ZINC_FINGER_C2H2_2"/>
    <property type="match status" value="6"/>
</dbReference>
<evidence type="ECO:0000256" key="2">
    <source>
        <dbReference type="ARBA" id="ARBA00004123"/>
    </source>
</evidence>
<keyword evidence="7" id="KW-0862">Zinc</keyword>
<dbReference type="FunFam" id="3.30.160.60:FF:000110">
    <property type="entry name" value="Zinc finger protein-like"/>
    <property type="match status" value="1"/>
</dbReference>
<evidence type="ECO:0000256" key="10">
    <source>
        <dbReference type="ARBA" id="ARBA00023163"/>
    </source>
</evidence>
<evidence type="ECO:0000256" key="7">
    <source>
        <dbReference type="ARBA" id="ARBA00022833"/>
    </source>
</evidence>
<keyword evidence="16" id="KW-1185">Reference proteome</keyword>
<dbReference type="VEuPathDB" id="VectorBase:RSAN_028955"/>
<evidence type="ECO:0000256" key="12">
    <source>
        <dbReference type="PROSITE-ProRule" id="PRU00042"/>
    </source>
</evidence>
<dbReference type="GO" id="GO:0005634">
    <property type="term" value="C:nucleus"/>
    <property type="evidence" value="ECO:0007669"/>
    <property type="project" value="UniProtKB-SubCell"/>
</dbReference>
<dbReference type="VEuPathDB" id="VectorBase:RSAN_025737"/>
<sequence>MKSIEEAGFQVVRLVADNHASNTKMFTIFGSGQMMPVVPHPMDNNRKLFLAFDHCHILKNLRNQLLSANRVLCNNGRYYSPKYLRMLLDITEKQSSFKLVRNLTRKHVYPTNFEKMSVKRALEVFSPQACIMKVVTSALRYLMQYGRRFGIFGFEDCLPTIELMEMIFKWFTIHNIRNTTFHIVSRDRNRMPFSSADDDRLLWLEQEFLPFFAAWKAAAPHKKAFISLETYEALQLTTISTVQCTQFLIRSGFVYVLTAKFSSDPVEALFSTIRQLQGSNDQTDARAALSSLQKVLVMGLIHSSPSGSTEQATCPLGSPNASQASCSRAPDAKPHQRHKEAHQKFGSSDDCEAAKSASMTQTMRPHLEALHTYGGPPQPGIRASTLGLIAGFLVKAAEDCISCDQCIDKIKAPSSSGPATALCKQLQEIRAQLAKARAKAQVDGTVQDKAAAKLDEVCELLQLENQGDGSSIPKGATENSNAKTEHKALDAGADGHEALDAVADEVACGPAVCAANETVGYIDEPNPLQLIIDAANLDLACETVSTTEDLGSDTTDRKPPAGIDRVSDGVTISSPHNEDHCYAVDSASSGKVPPARDLPKASVILSSEKRPAPASTESPESKKVKIVSSGTSSEATPKGQVIVAGSRVPSGTAGPVIVRRCILQPTGSAMSQGLQNSPLPVASHSRLTMLVKAKDVGKPLRMPVHMFNQQSGGPISEAAGPQKLTIVHMKVLQQSPQSPKAEPTDKLQKTQSMTSKACQTTRIYRTQGRKNAEEVEQEPCTALVKTFPQPEKKGRRRRKNAVTTQCVVFCCEACGDAFSAAKHLHRHWQTTHRKRPQGKHTCSYCTYSSDRKLSRTLTTFLRISPHSGPTSKCTSGPTPASARFSCYICQKGFYRADDVETHMRVHTKEKPYECEECGQRFNVSSNLNRHKKLHTDDAEMHACPDCGKTFNQKVHLKSHMRTHTGERPYQCSQCNQRFTELGSVRKHERMLHAGEYPHYCPHCGKGLANNFKLKKHLRARHFEFKMVDSDEEGGKVTQTVKLE</sequence>
<keyword evidence="9" id="KW-0238">DNA-binding</keyword>
<reference evidence="15" key="1">
    <citation type="journal article" date="2020" name="Cell">
        <title>Large-Scale Comparative Analyses of Tick Genomes Elucidate Their Genetic Diversity and Vector Capacities.</title>
        <authorList>
            <consortium name="Tick Genome and Microbiome Consortium (TIGMIC)"/>
            <person name="Jia N."/>
            <person name="Wang J."/>
            <person name="Shi W."/>
            <person name="Du L."/>
            <person name="Sun Y."/>
            <person name="Zhan W."/>
            <person name="Jiang J.F."/>
            <person name="Wang Q."/>
            <person name="Zhang B."/>
            <person name="Ji P."/>
            <person name="Bell-Sakyi L."/>
            <person name="Cui X.M."/>
            <person name="Yuan T.T."/>
            <person name="Jiang B.G."/>
            <person name="Yang W.F."/>
            <person name="Lam T.T."/>
            <person name="Chang Q.C."/>
            <person name="Ding S.J."/>
            <person name="Wang X.J."/>
            <person name="Zhu J.G."/>
            <person name="Ruan X.D."/>
            <person name="Zhao L."/>
            <person name="Wei J.T."/>
            <person name="Ye R.Z."/>
            <person name="Que T.C."/>
            <person name="Du C.H."/>
            <person name="Zhou Y.H."/>
            <person name="Cheng J.X."/>
            <person name="Dai P.F."/>
            <person name="Guo W.B."/>
            <person name="Han X.H."/>
            <person name="Huang E.J."/>
            <person name="Li L.F."/>
            <person name="Wei W."/>
            <person name="Gao Y.C."/>
            <person name="Liu J.Z."/>
            <person name="Shao H.Z."/>
            <person name="Wang X."/>
            <person name="Wang C.C."/>
            <person name="Yang T.C."/>
            <person name="Huo Q.B."/>
            <person name="Li W."/>
            <person name="Chen H.Y."/>
            <person name="Chen S.E."/>
            <person name="Zhou L.G."/>
            <person name="Ni X.B."/>
            <person name="Tian J.H."/>
            <person name="Sheng Y."/>
            <person name="Liu T."/>
            <person name="Pan Y.S."/>
            <person name="Xia L.Y."/>
            <person name="Li J."/>
            <person name="Zhao F."/>
            <person name="Cao W.C."/>
        </authorList>
    </citation>
    <scope>NUCLEOTIDE SEQUENCE</scope>
    <source>
        <strain evidence="15">Rsan-2018</strain>
    </source>
</reference>
<dbReference type="GO" id="GO:0008270">
    <property type="term" value="F:zinc ion binding"/>
    <property type="evidence" value="ECO:0007669"/>
    <property type="project" value="UniProtKB-KW"/>
</dbReference>
<keyword evidence="4" id="KW-0479">Metal-binding</keyword>
<evidence type="ECO:0000256" key="4">
    <source>
        <dbReference type="ARBA" id="ARBA00022723"/>
    </source>
</evidence>
<evidence type="ECO:0000256" key="13">
    <source>
        <dbReference type="SAM" id="MobiDB-lite"/>
    </source>
</evidence>
<feature type="region of interest" description="Disordered" evidence="13">
    <location>
        <begin position="734"/>
        <end position="754"/>
    </location>
</feature>
<dbReference type="PANTHER" id="PTHR24390:SF159">
    <property type="entry name" value="GROWTH FACTOR INDEPENDENT 1 TRANSCRIPTIONAL REPRESSOR"/>
    <property type="match status" value="1"/>
</dbReference>
<comment type="function">
    <text evidence="1">May be involved in transcriptional regulation.</text>
</comment>
<protein>
    <recommendedName>
        <fullName evidence="14">C2H2-type domain-containing protein</fullName>
    </recommendedName>
</protein>
<comment type="caution">
    <text evidence="15">The sequence shown here is derived from an EMBL/GenBank/DDBJ whole genome shotgun (WGS) entry which is preliminary data.</text>
</comment>
<keyword evidence="6 12" id="KW-0863">Zinc-finger</keyword>
<proteinExistence type="inferred from homology"/>
<dbReference type="FunFam" id="3.30.160.60:FF:002110">
    <property type="entry name" value="Zinc finger protein 1053"/>
    <property type="match status" value="1"/>
</dbReference>
<dbReference type="InterPro" id="IPR048366">
    <property type="entry name" value="TNP-like_GBD"/>
</dbReference>
<accession>A0A9D4SPH9</accession>
<dbReference type="GO" id="GO:0003700">
    <property type="term" value="F:DNA-binding transcription factor activity"/>
    <property type="evidence" value="ECO:0007669"/>
    <property type="project" value="TreeGrafter"/>
</dbReference>
<dbReference type="Proteomes" id="UP000821837">
    <property type="component" value="Chromosome 8"/>
</dbReference>
<dbReference type="FunFam" id="3.30.160.60:FF:002343">
    <property type="entry name" value="Zinc finger protein 33A"/>
    <property type="match status" value="1"/>
</dbReference>
<evidence type="ECO:0000256" key="11">
    <source>
        <dbReference type="ARBA" id="ARBA00023242"/>
    </source>
</evidence>
<evidence type="ECO:0000256" key="6">
    <source>
        <dbReference type="ARBA" id="ARBA00022771"/>
    </source>
</evidence>
<feature type="region of interest" description="Disordered" evidence="13">
    <location>
        <begin position="545"/>
        <end position="638"/>
    </location>
</feature>
<keyword evidence="11" id="KW-0539">Nucleus</keyword>
<dbReference type="SMART" id="SM00355">
    <property type="entry name" value="ZnF_C2H2"/>
    <property type="match status" value="6"/>
</dbReference>
<evidence type="ECO:0000313" key="15">
    <source>
        <dbReference type="EMBL" id="KAH7939879.1"/>
    </source>
</evidence>
<dbReference type="GO" id="GO:0000978">
    <property type="term" value="F:RNA polymerase II cis-regulatory region sequence-specific DNA binding"/>
    <property type="evidence" value="ECO:0007669"/>
    <property type="project" value="TreeGrafter"/>
</dbReference>
<feature type="domain" description="C2H2-type" evidence="14">
    <location>
        <begin position="912"/>
        <end position="939"/>
    </location>
</feature>
<feature type="domain" description="C2H2-type" evidence="14">
    <location>
        <begin position="884"/>
        <end position="911"/>
    </location>
</feature>
<comment type="similarity">
    <text evidence="3">Belongs to the krueppel C2H2-type zinc-finger protein family.</text>
</comment>
<dbReference type="PROSITE" id="PS00028">
    <property type="entry name" value="ZINC_FINGER_C2H2_1"/>
    <property type="match status" value="6"/>
</dbReference>
<feature type="domain" description="C2H2-type" evidence="14">
    <location>
        <begin position="941"/>
        <end position="968"/>
    </location>
</feature>
<keyword evidence="8" id="KW-0805">Transcription regulation</keyword>
<dbReference type="EMBL" id="JABSTV010001254">
    <property type="protein sequence ID" value="KAH7939879.1"/>
    <property type="molecule type" value="Genomic_DNA"/>
</dbReference>
<reference evidence="15" key="2">
    <citation type="submission" date="2021-09" db="EMBL/GenBank/DDBJ databases">
        <authorList>
            <person name="Jia N."/>
            <person name="Wang J."/>
            <person name="Shi W."/>
            <person name="Du L."/>
            <person name="Sun Y."/>
            <person name="Zhan W."/>
            <person name="Jiang J."/>
            <person name="Wang Q."/>
            <person name="Zhang B."/>
            <person name="Ji P."/>
            <person name="Sakyi L.B."/>
            <person name="Cui X."/>
            <person name="Yuan T."/>
            <person name="Jiang B."/>
            <person name="Yang W."/>
            <person name="Lam T.T.-Y."/>
            <person name="Chang Q."/>
            <person name="Ding S."/>
            <person name="Wang X."/>
            <person name="Zhu J."/>
            <person name="Ruan X."/>
            <person name="Zhao L."/>
            <person name="Wei J."/>
            <person name="Que T."/>
            <person name="Du C."/>
            <person name="Cheng J."/>
            <person name="Dai P."/>
            <person name="Han X."/>
            <person name="Huang E."/>
            <person name="Gao Y."/>
            <person name="Liu J."/>
            <person name="Shao H."/>
            <person name="Ye R."/>
            <person name="Li L."/>
            <person name="Wei W."/>
            <person name="Wang X."/>
            <person name="Wang C."/>
            <person name="Huo Q."/>
            <person name="Li W."/>
            <person name="Guo W."/>
            <person name="Chen H."/>
            <person name="Chen S."/>
            <person name="Zhou L."/>
            <person name="Zhou L."/>
            <person name="Ni X."/>
            <person name="Tian J."/>
            <person name="Zhou Y."/>
            <person name="Sheng Y."/>
            <person name="Liu T."/>
            <person name="Pan Y."/>
            <person name="Xia L."/>
            <person name="Li J."/>
            <person name="Zhao F."/>
            <person name="Cao W."/>
        </authorList>
    </citation>
    <scope>NUCLEOTIDE SEQUENCE</scope>
    <source>
        <strain evidence="15">Rsan-2018</strain>
        <tissue evidence="15">Larvae</tissue>
    </source>
</reference>
<evidence type="ECO:0000256" key="1">
    <source>
        <dbReference type="ARBA" id="ARBA00003767"/>
    </source>
</evidence>
<keyword evidence="10" id="KW-0804">Transcription</keyword>
<gene>
    <name evidence="15" type="ORF">HPB52_018707</name>
</gene>
<feature type="domain" description="C2H2-type" evidence="14">
    <location>
        <begin position="969"/>
        <end position="997"/>
    </location>
</feature>